<dbReference type="Gene3D" id="3.40.1190.20">
    <property type="match status" value="1"/>
</dbReference>
<keyword evidence="5" id="KW-1185">Reference proteome</keyword>
<dbReference type="InterPro" id="IPR029056">
    <property type="entry name" value="Ribokinase-like"/>
</dbReference>
<keyword evidence="1" id="KW-0808">Transferase</keyword>
<dbReference type="Pfam" id="PF00294">
    <property type="entry name" value="PfkB"/>
    <property type="match status" value="1"/>
</dbReference>
<dbReference type="Proteomes" id="UP000223913">
    <property type="component" value="Unassembled WGS sequence"/>
</dbReference>
<gene>
    <name evidence="4" type="ORF">CRP01_11920</name>
</gene>
<organism evidence="4 5">
    <name type="scientific">Flavilitoribacter nigricans (strain ATCC 23147 / DSM 23189 / NBRC 102662 / NCIMB 1420 / SS-2)</name>
    <name type="common">Lewinella nigricans</name>
    <dbReference type="NCBI Taxonomy" id="1122177"/>
    <lineage>
        <taxon>Bacteria</taxon>
        <taxon>Pseudomonadati</taxon>
        <taxon>Bacteroidota</taxon>
        <taxon>Saprospiria</taxon>
        <taxon>Saprospirales</taxon>
        <taxon>Lewinellaceae</taxon>
        <taxon>Flavilitoribacter</taxon>
    </lineage>
</organism>
<evidence type="ECO:0000256" key="2">
    <source>
        <dbReference type="ARBA" id="ARBA00022777"/>
    </source>
</evidence>
<accession>A0A2D0NCN8</accession>
<dbReference type="SUPFAM" id="SSF56784">
    <property type="entry name" value="HAD-like"/>
    <property type="match status" value="1"/>
</dbReference>
<dbReference type="PROSITE" id="PS00584">
    <property type="entry name" value="PFKB_KINASES_2"/>
    <property type="match status" value="1"/>
</dbReference>
<dbReference type="GO" id="GO:0005829">
    <property type="term" value="C:cytosol"/>
    <property type="evidence" value="ECO:0007669"/>
    <property type="project" value="TreeGrafter"/>
</dbReference>
<dbReference type="OrthoDB" id="9813569at2"/>
<dbReference type="PANTHER" id="PTHR46969">
    <property type="entry name" value="BIFUNCTIONAL PROTEIN HLDE"/>
    <property type="match status" value="1"/>
</dbReference>
<dbReference type="GO" id="GO:0033785">
    <property type="term" value="F:heptose 7-phosphate kinase activity"/>
    <property type="evidence" value="ECO:0007669"/>
    <property type="project" value="TreeGrafter"/>
</dbReference>
<dbReference type="InterPro" id="IPR002173">
    <property type="entry name" value="Carboh/pur_kinase_PfkB_CS"/>
</dbReference>
<evidence type="ECO:0000313" key="5">
    <source>
        <dbReference type="Proteomes" id="UP000223913"/>
    </source>
</evidence>
<dbReference type="SUPFAM" id="SSF53613">
    <property type="entry name" value="Ribokinase-like"/>
    <property type="match status" value="1"/>
</dbReference>
<dbReference type="GO" id="GO:0033786">
    <property type="term" value="F:heptose-1-phosphate adenylyltransferase activity"/>
    <property type="evidence" value="ECO:0007669"/>
    <property type="project" value="TreeGrafter"/>
</dbReference>
<feature type="domain" description="Carbohydrate kinase PfkB" evidence="3">
    <location>
        <begin position="16"/>
        <end position="319"/>
    </location>
</feature>
<keyword evidence="2 4" id="KW-0418">Kinase</keyword>
<comment type="caution">
    <text evidence="4">The sequence shown here is derived from an EMBL/GenBank/DDBJ whole genome shotgun (WGS) entry which is preliminary data.</text>
</comment>
<name>A0A2D0NCN8_FLAN2</name>
<dbReference type="InterPro" id="IPR023214">
    <property type="entry name" value="HAD_sf"/>
</dbReference>
<dbReference type="EMBL" id="PDUD01000018">
    <property type="protein sequence ID" value="PHN06274.1"/>
    <property type="molecule type" value="Genomic_DNA"/>
</dbReference>
<dbReference type="InterPro" id="IPR011611">
    <property type="entry name" value="PfkB_dom"/>
</dbReference>
<dbReference type="RefSeq" id="WP_099150257.1">
    <property type="nucleotide sequence ID" value="NZ_PDUD01000018.1"/>
</dbReference>
<dbReference type="PANTHER" id="PTHR46969:SF1">
    <property type="entry name" value="BIFUNCTIONAL PROTEIN HLDE"/>
    <property type="match status" value="1"/>
</dbReference>
<reference evidence="4 5" key="1">
    <citation type="submission" date="2017-10" db="EMBL/GenBank/DDBJ databases">
        <title>The draft genome sequence of Lewinella nigricans NBRC 102662.</title>
        <authorList>
            <person name="Wang K."/>
        </authorList>
    </citation>
    <scope>NUCLEOTIDE SEQUENCE [LARGE SCALE GENOMIC DNA]</scope>
    <source>
        <strain evidence="4 5">NBRC 102662</strain>
    </source>
</reference>
<sequence>MTNELKTILEKIRKVKIAVYGDFCLDAYWILDPEGSEISVETGQQAASVGRQYYSPGGAGNVTANLAALQPASIRAIGAIGNDLYGRELKQQVQDLGVETASLVVQPKDFDTYAFVKSHLDEEEISRVDFGVNNQRSAATDQLLLESIRRALEEDDVLIFNQQVPDSITNAAFIEAVNQLIAKNPGKTVLLDSRHFNDQFQNIHLKINEVELARMNGKGISYQDYVSTEEIEIFGKETFKRYRKPVFVTCGDRGIIAFDEEGIHRTGGLQLSSTLDTTGAGDTAMSAIALSLGAGCSPAQAIRLANLAAAVTVQKVFTTGTASADEILQLATDPNFVYQPELAKSPQKATYLEGTEIELCGYVAGNRAIPIQHAVFDHDGTISTLREGWERIMEPVMIQAILGSHYQTADPGLYEKIRQRVIAYIDQSTGIQTIIQMEALAEMVREYGMVPKDQILDKFGYKEIFNDALLEMVNKRMEKFRTGQLHLEDFTIKGAVDFLHTLKNKGITLYLASGTDRDDVIKEAELLGYADLFDGGIHGSVGDVAKYSKKMVLEKIIRDNGLKGEELIAFGDGPVEIQECRKVGGITVGIACEEPRRYGLNLEKRSRLIRSGAQIIIPDYAQQDRLLELLF</sequence>
<evidence type="ECO:0000313" key="4">
    <source>
        <dbReference type="EMBL" id="PHN06274.1"/>
    </source>
</evidence>
<protein>
    <submittedName>
        <fullName evidence="4">Carbohydrate kinase</fullName>
    </submittedName>
</protein>
<dbReference type="InterPro" id="IPR036412">
    <property type="entry name" value="HAD-like_sf"/>
</dbReference>
<dbReference type="AlphaFoldDB" id="A0A2D0NCN8"/>
<evidence type="ECO:0000256" key="1">
    <source>
        <dbReference type="ARBA" id="ARBA00022679"/>
    </source>
</evidence>
<dbReference type="Gene3D" id="3.40.50.1000">
    <property type="entry name" value="HAD superfamily/HAD-like"/>
    <property type="match status" value="1"/>
</dbReference>
<evidence type="ECO:0000259" key="3">
    <source>
        <dbReference type="Pfam" id="PF00294"/>
    </source>
</evidence>
<proteinExistence type="predicted"/>
<dbReference type="SFLD" id="SFLDS00003">
    <property type="entry name" value="Haloacid_Dehalogenase"/>
    <property type="match status" value="1"/>
</dbReference>
<dbReference type="SFLD" id="SFLDG01129">
    <property type="entry name" value="C1.5:_HAD__Beta-PGM__Phosphata"/>
    <property type="match status" value="1"/>
</dbReference>
<dbReference type="CDD" id="cd01427">
    <property type="entry name" value="HAD_like"/>
    <property type="match status" value="1"/>
</dbReference>
<dbReference type="Pfam" id="PF00702">
    <property type="entry name" value="Hydrolase"/>
    <property type="match status" value="1"/>
</dbReference>